<evidence type="ECO:0000259" key="17">
    <source>
        <dbReference type="PROSITE" id="PS51924"/>
    </source>
</evidence>
<gene>
    <name evidence="18" type="primary">S</name>
</gene>
<dbReference type="InterPro" id="IPR044874">
    <property type="entry name" value="Spike_S2_CoV_HR2"/>
</dbReference>
<keyword evidence="3" id="KW-0732">Signal</keyword>
<evidence type="ECO:0000259" key="16">
    <source>
        <dbReference type="PROSITE" id="PS51923"/>
    </source>
</evidence>
<evidence type="ECO:0000256" key="8">
    <source>
        <dbReference type="ARBA" id="ARBA00022989"/>
    </source>
</evidence>
<keyword evidence="10 14" id="KW-0175">Coiled coil</keyword>
<dbReference type="InterPro" id="IPR002552">
    <property type="entry name" value="Spike_S2_CoV"/>
</dbReference>
<evidence type="ECO:0000256" key="9">
    <source>
        <dbReference type="ARBA" id="ARBA00023026"/>
    </source>
</evidence>
<evidence type="ECO:0000256" key="3">
    <source>
        <dbReference type="ARBA" id="ARBA00022729"/>
    </source>
</evidence>
<keyword evidence="12" id="KW-0325">Glycoprotein</keyword>
<evidence type="ECO:0000256" key="6">
    <source>
        <dbReference type="ARBA" id="ARBA00022870"/>
    </source>
</evidence>
<dbReference type="Pfam" id="PF19214">
    <property type="entry name" value="CoV_S2_C"/>
    <property type="match status" value="1"/>
</dbReference>
<dbReference type="Pfam" id="PF19209">
    <property type="entry name" value="CoV_S1_C"/>
    <property type="match status" value="1"/>
</dbReference>
<dbReference type="Pfam" id="PF01600">
    <property type="entry name" value="CoV_S1"/>
    <property type="match status" value="1"/>
</dbReference>
<dbReference type="GO" id="GO:0039654">
    <property type="term" value="P:fusion of virus membrane with host endosome membrane"/>
    <property type="evidence" value="ECO:0007669"/>
    <property type="project" value="InterPro"/>
</dbReference>
<keyword evidence="2 15" id="KW-0812">Transmembrane</keyword>
<keyword evidence="7" id="KW-0261">Viral envelope protein</keyword>
<dbReference type="InterPro" id="IPR043607">
    <property type="entry name" value="CoV_S1_C"/>
</dbReference>
<accession>A0AA49IC23</accession>
<evidence type="ECO:0000256" key="4">
    <source>
        <dbReference type="ARBA" id="ARBA00022804"/>
    </source>
</evidence>
<dbReference type="GO" id="GO:0075509">
    <property type="term" value="P:endocytosis involved in viral entry into host cell"/>
    <property type="evidence" value="ECO:0007669"/>
    <property type="project" value="InterPro"/>
</dbReference>
<feature type="domain" description="Coronavirus spike (S) glycoprotein S2 subunit heptad repeat 1 (HR1) region profile" evidence="16">
    <location>
        <begin position="948"/>
        <end position="1067"/>
    </location>
</feature>
<dbReference type="SUPFAM" id="SSF111474">
    <property type="entry name" value="Coronavirus S2 glycoprotein"/>
    <property type="match status" value="2"/>
</dbReference>
<keyword evidence="6" id="KW-1043">Host membrane</keyword>
<name>A0AA49IC23_9NIDO</name>
<evidence type="ECO:0000256" key="14">
    <source>
        <dbReference type="SAM" id="Coils"/>
    </source>
</evidence>
<dbReference type="InterPro" id="IPR043473">
    <property type="entry name" value="S2_sf_CoV"/>
</dbReference>
<dbReference type="Gene3D" id="1.20.5.300">
    <property type="match status" value="2"/>
</dbReference>
<dbReference type="Pfam" id="PF01601">
    <property type="entry name" value="CoV_S2"/>
    <property type="match status" value="1"/>
</dbReference>
<evidence type="ECO:0000313" key="18">
    <source>
        <dbReference type="EMBL" id="WCC61672.1"/>
    </source>
</evidence>
<dbReference type="GO" id="GO:0019031">
    <property type="term" value="C:viral envelope"/>
    <property type="evidence" value="ECO:0007669"/>
    <property type="project" value="UniProtKB-KW"/>
</dbReference>
<dbReference type="InterPro" id="IPR044873">
    <property type="entry name" value="Spike_S2_CoV_HR1"/>
</dbReference>
<evidence type="ECO:0000256" key="11">
    <source>
        <dbReference type="ARBA" id="ARBA00023136"/>
    </source>
</evidence>
<feature type="coiled-coil region" evidence="14">
    <location>
        <begin position="1240"/>
        <end position="1281"/>
    </location>
</feature>
<sequence length="1354" mass="149977">MISLAVYLAELIVVITNLPYTFSSGCDGNPAALPNLNLGLPPNSSVFVSGYLPSINNWHCRTGDTVYNGVNAVYWSYYSHGTPVELAISNPDQLQNADQWALYIYQGNNYGYMHFKICKWNGKYSFVNNPYPNRGVCIYNKQFRFVFPHARNTVIGASWTGDYVTLFTTTSARRFYLKNNWSRVNVKCQLSQSCAIQTVSNLTTLNITTNEHGLIQSYSVCTECDGFPQHVFPVLDDGKIPGDFSFDNWFVLTNSSTILQGRVVVTQPLKLLCLWPVPSLNANDKPVYFNLSLNNDVRCNGYKKYGYATALRFSLNFTEDQVLNGVHSIKLFSNGQNFTFTCTSNDTLEKIPFGLVKSVYKCFVRIDSFNNTQHMFVGILPPVTKEFVISRYGSVYINGVRIMSLPPIESVIFNVTSTVGSDFWTVAFADDAEVLLEVNSTNIVDILYCDTLVNKIKCQNLAFSLEDGFYATSNLIEQDVPRTFVTLPYHVTYSTVILDVVVSYSNGPYSNITLGDGSTVICVNTSQFSTIFNVTGSMYENFQLGARIVNIDCPFTFSSLNNYISFDSICFSLQAMAGGCSMRIESVLASYATTIGNLYVLHKSGNKITGVEKGANGVYDTSFLHTDVCTDYTIYGTTGRGVITKLNATILSGLYYTSTSGQLLGFKNATNGDIYAVRPCDLSSQAAVINNQVVAVMSASENITFGFNVSFELPKFYIHSNSENATNCTEPILMYGKFGICEDGSIAEIKPRVAEPEPFSPVVSANITIPSNFSISVQAEYIQMFLTPVSVDCNMYVCNGNRHCLRLLSEYVTACKNIESALQLSARLESIEVNNVITISDNAISLANISNFDNYNLSVLLPKQNGKSVIEDILFDKVVTNGLGTVDQDYKDCIKNSGVKDVADVACAQYYNGIMVLPGVVDDVKMGLYTASLTGAMVMGGLSAAAAIPFSVAVQSRLNYVALQTDVLQKNQQILADSFNSAMSNITLAFAEVNAAIKETSQAVSTVAQALSKVQSVVNEQGEALAQLTKQLASNFQAISSSIEDIYNRLDTLAADAQVDRLITGRIGALNAFVTQTLTKYTDVRVSRQLALQKINECVKSQSSRFGFCGNGTHLFSIANAAPNGVMLFHTVLTPTEYVVVRAWAGLCIEDKAFVLRDVRTTLFKTGETYYITTRDMYQPRLPQSSDFVQIMDCQVDYLNLTSDEVHNVIPDYIDVNKTLEDFGQILANNTRPPIPDFGLDIYNNTILNLTAEIDVLQNKSDQLLASTERLQQLIDNLNKTYVDLEWLNRFEQYVKWPWYVWLAIFLATILFSFLMLYCCCATGCCGCFSCLSNSCDCRGKNLQRYEVEKVHIQ</sequence>
<organism evidence="18">
    <name type="scientific">Bat Coronavirus HpHI19</name>
    <dbReference type="NCBI Taxonomy" id="3018840"/>
    <lineage>
        <taxon>Viruses</taxon>
        <taxon>Riboviria</taxon>
        <taxon>Orthornavirae</taxon>
        <taxon>Pisuviricota</taxon>
        <taxon>Pisoniviricetes</taxon>
        <taxon>Nidovirales</taxon>
        <taxon>Cornidovirineae</taxon>
        <taxon>Coronaviridae</taxon>
        <taxon>Orthocoronavirinae</taxon>
    </lineage>
</organism>
<dbReference type="GO" id="GO:0016020">
    <property type="term" value="C:membrane"/>
    <property type="evidence" value="ECO:0007669"/>
    <property type="project" value="InterPro"/>
</dbReference>
<keyword evidence="13" id="KW-1160">Virus entry into host cell</keyword>
<keyword evidence="5" id="KW-0946">Virion</keyword>
<dbReference type="InterPro" id="IPR002551">
    <property type="entry name" value="Spike_S1_CoV"/>
</dbReference>
<evidence type="ECO:0000256" key="5">
    <source>
        <dbReference type="ARBA" id="ARBA00022844"/>
    </source>
</evidence>
<reference evidence="18" key="1">
    <citation type="submission" date="2023-01" db="EMBL/GenBank/DDBJ databases">
        <title>Panoramic Analysis of Coronaviruses Carried by Representative Bat Species in Southern China to Better Understand the Coronavirus Sphere.</title>
        <authorList>
            <person name="Han Y."/>
            <person name="Xu P."/>
            <person name="Wang Y."/>
            <person name="Zhao W."/>
            <person name="Wang J."/>
            <person name="Jin Q."/>
            <person name="Wu Z."/>
        </authorList>
    </citation>
    <scope>NUCLEOTIDE SEQUENCE</scope>
    <source>
        <strain evidence="18">BtHp-AlphaCoV/HI2019-Q6</strain>
    </source>
</reference>
<dbReference type="PROSITE" id="PS51923">
    <property type="entry name" value="COV_S2_HR1"/>
    <property type="match status" value="1"/>
</dbReference>
<evidence type="ECO:0000256" key="15">
    <source>
        <dbReference type="SAM" id="Phobius"/>
    </source>
</evidence>
<dbReference type="GO" id="GO:0046813">
    <property type="term" value="P:receptor-mediated virion attachment to host cell"/>
    <property type="evidence" value="ECO:0007669"/>
    <property type="project" value="InterPro"/>
</dbReference>
<evidence type="ECO:0000256" key="7">
    <source>
        <dbReference type="ARBA" id="ARBA00022879"/>
    </source>
</evidence>
<feature type="domain" description="Coronavirus spike (S) glycoprotein S2 subunit heptad repeat 2 (HR2) region profile" evidence="17">
    <location>
        <begin position="1211"/>
        <end position="1310"/>
    </location>
</feature>
<keyword evidence="11 15" id="KW-0472">Membrane</keyword>
<proteinExistence type="predicted"/>
<dbReference type="GO" id="GO:0055036">
    <property type="term" value="C:virion membrane"/>
    <property type="evidence" value="ECO:0007669"/>
    <property type="project" value="UniProtKB-SubCell"/>
</dbReference>
<dbReference type="GO" id="GO:0044173">
    <property type="term" value="C:host cell endoplasmic reticulum-Golgi intermediate compartment membrane"/>
    <property type="evidence" value="ECO:0007669"/>
    <property type="project" value="UniProtKB-SubCell"/>
</dbReference>
<dbReference type="Gene3D" id="2.60.40.3130">
    <property type="match status" value="1"/>
</dbReference>
<evidence type="ECO:0000256" key="1">
    <source>
        <dbReference type="ARBA" id="ARBA00022581"/>
    </source>
</evidence>
<dbReference type="InterPro" id="IPR043614">
    <property type="entry name" value="Spike_S2_CoV_C"/>
</dbReference>
<evidence type="ECO:0000256" key="12">
    <source>
        <dbReference type="ARBA" id="ARBA00023180"/>
    </source>
</evidence>
<keyword evidence="1" id="KW-0945">Host-virus interaction</keyword>
<dbReference type="EMBL" id="OQ175026">
    <property type="protein sequence ID" value="WCC61672.1"/>
    <property type="molecule type" value="Genomic_RNA"/>
</dbReference>
<keyword evidence="8 15" id="KW-1133">Transmembrane helix</keyword>
<protein>
    <submittedName>
        <fullName evidence="18">Spike glycoprotein</fullName>
    </submittedName>
</protein>
<keyword evidence="4" id="KW-1161">Viral attachment to host cell</keyword>
<evidence type="ECO:0000256" key="10">
    <source>
        <dbReference type="ARBA" id="ARBA00023054"/>
    </source>
</evidence>
<dbReference type="CDD" id="cd22369">
    <property type="entry name" value="alphaCoV_Spike_SD1-2_S1-S2_S2"/>
    <property type="match status" value="1"/>
</dbReference>
<evidence type="ECO:0000256" key="13">
    <source>
        <dbReference type="ARBA" id="ARBA00023296"/>
    </source>
</evidence>
<dbReference type="GO" id="GO:0019064">
    <property type="term" value="P:fusion of virus membrane with host plasma membrane"/>
    <property type="evidence" value="ECO:0007669"/>
    <property type="project" value="InterPro"/>
</dbReference>
<feature type="transmembrane region" description="Helical" evidence="15">
    <location>
        <begin position="1299"/>
        <end position="1318"/>
    </location>
</feature>
<dbReference type="PROSITE" id="PS51924">
    <property type="entry name" value="COV_S2_HR2"/>
    <property type="match status" value="1"/>
</dbReference>
<evidence type="ECO:0000256" key="2">
    <source>
        <dbReference type="ARBA" id="ARBA00022692"/>
    </source>
</evidence>
<keyword evidence="9" id="KW-0843">Virulence</keyword>